<dbReference type="Proteomes" id="UP000294927">
    <property type="component" value="Unassembled WGS sequence"/>
</dbReference>
<comment type="caution">
    <text evidence="7">The sequence shown here is derived from an EMBL/GenBank/DDBJ whole genome shotgun (WGS) entry which is preliminary data.</text>
</comment>
<accession>A0A4R7USB3</accession>
<keyword evidence="4" id="KW-0378">Hydrolase</keyword>
<dbReference type="AlphaFoldDB" id="A0A4R7USB3"/>
<dbReference type="OrthoDB" id="9761969at2"/>
<evidence type="ECO:0000256" key="3">
    <source>
        <dbReference type="ARBA" id="ARBA00022723"/>
    </source>
</evidence>
<evidence type="ECO:0000256" key="1">
    <source>
        <dbReference type="ARBA" id="ARBA00001946"/>
    </source>
</evidence>
<comment type="similarity">
    <text evidence="2">Belongs to the Nudix hydrolase family.</text>
</comment>
<protein>
    <submittedName>
        <fullName evidence="7">8-oxo-dGTP diphosphatase</fullName>
    </submittedName>
</protein>
<reference evidence="7 8" key="1">
    <citation type="submission" date="2019-03" db="EMBL/GenBank/DDBJ databases">
        <title>Genomic Encyclopedia of Archaeal and Bacterial Type Strains, Phase II (KMG-II): from individual species to whole genera.</title>
        <authorList>
            <person name="Goeker M."/>
        </authorList>
    </citation>
    <scope>NUCLEOTIDE SEQUENCE [LARGE SCALE GENOMIC DNA]</scope>
    <source>
        <strain evidence="7 8">DSM 45499</strain>
    </source>
</reference>
<evidence type="ECO:0000313" key="8">
    <source>
        <dbReference type="Proteomes" id="UP000294927"/>
    </source>
</evidence>
<name>A0A4R7USB3_9PSEU</name>
<organism evidence="7 8">
    <name type="scientific">Actinophytocola oryzae</name>
    <dbReference type="NCBI Taxonomy" id="502181"/>
    <lineage>
        <taxon>Bacteria</taxon>
        <taxon>Bacillati</taxon>
        <taxon>Actinomycetota</taxon>
        <taxon>Actinomycetes</taxon>
        <taxon>Pseudonocardiales</taxon>
        <taxon>Pseudonocardiaceae</taxon>
    </lineage>
</organism>
<dbReference type="EMBL" id="SOCP01000030">
    <property type="protein sequence ID" value="TDV36824.1"/>
    <property type="molecule type" value="Genomic_DNA"/>
</dbReference>
<feature type="domain" description="Nudix hydrolase" evidence="6">
    <location>
        <begin position="18"/>
        <end position="151"/>
    </location>
</feature>
<dbReference type="CDD" id="cd18886">
    <property type="entry name" value="NUDIX_MutT_Nudt1"/>
    <property type="match status" value="1"/>
</dbReference>
<dbReference type="GO" id="GO:0046872">
    <property type="term" value="F:metal ion binding"/>
    <property type="evidence" value="ECO:0007669"/>
    <property type="project" value="UniProtKB-KW"/>
</dbReference>
<keyword evidence="8" id="KW-1185">Reference proteome</keyword>
<keyword evidence="5" id="KW-0460">Magnesium</keyword>
<proteinExistence type="inferred from homology"/>
<dbReference type="RefSeq" id="WP_133909111.1">
    <property type="nucleotide sequence ID" value="NZ_SOCP01000030.1"/>
</dbReference>
<evidence type="ECO:0000256" key="2">
    <source>
        <dbReference type="ARBA" id="ARBA00005582"/>
    </source>
</evidence>
<evidence type="ECO:0000256" key="4">
    <source>
        <dbReference type="ARBA" id="ARBA00022801"/>
    </source>
</evidence>
<dbReference type="PROSITE" id="PS51462">
    <property type="entry name" value="NUDIX"/>
    <property type="match status" value="1"/>
</dbReference>
<dbReference type="GO" id="GO:0016818">
    <property type="term" value="F:hydrolase activity, acting on acid anhydrides, in phosphorus-containing anhydrides"/>
    <property type="evidence" value="ECO:0007669"/>
    <property type="project" value="TreeGrafter"/>
</dbReference>
<dbReference type="InterPro" id="IPR015797">
    <property type="entry name" value="NUDIX_hydrolase-like_dom_sf"/>
</dbReference>
<dbReference type="PROSITE" id="PS00893">
    <property type="entry name" value="NUDIX_BOX"/>
    <property type="match status" value="1"/>
</dbReference>
<dbReference type="Gene3D" id="3.90.79.10">
    <property type="entry name" value="Nucleoside Triphosphate Pyrophosphohydrolase"/>
    <property type="match status" value="1"/>
</dbReference>
<comment type="cofactor">
    <cofactor evidence="1">
        <name>Mg(2+)</name>
        <dbReference type="ChEBI" id="CHEBI:18420"/>
    </cofactor>
</comment>
<dbReference type="PANTHER" id="PTHR43758:SF8">
    <property type="entry name" value="8-OXO-DGTP DIPHOSPHATASE YTKD-RELATED"/>
    <property type="match status" value="1"/>
</dbReference>
<dbReference type="InterPro" id="IPR000086">
    <property type="entry name" value="NUDIX_hydrolase_dom"/>
</dbReference>
<dbReference type="Pfam" id="PF00293">
    <property type="entry name" value="NUDIX"/>
    <property type="match status" value="1"/>
</dbReference>
<evidence type="ECO:0000256" key="5">
    <source>
        <dbReference type="ARBA" id="ARBA00022842"/>
    </source>
</evidence>
<dbReference type="InterPro" id="IPR020084">
    <property type="entry name" value="NUDIX_hydrolase_CS"/>
</dbReference>
<keyword evidence="3" id="KW-0479">Metal-binding</keyword>
<gene>
    <name evidence="7" type="ORF">CLV71_13030</name>
</gene>
<dbReference type="PANTHER" id="PTHR43758">
    <property type="entry name" value="7,8-DIHYDRO-8-OXOGUANINE TRIPHOSPHATASE"/>
    <property type="match status" value="1"/>
</dbReference>
<evidence type="ECO:0000313" key="7">
    <source>
        <dbReference type="EMBL" id="TDV36824.1"/>
    </source>
</evidence>
<evidence type="ECO:0000259" key="6">
    <source>
        <dbReference type="PROSITE" id="PS51462"/>
    </source>
</evidence>
<sequence length="179" mass="19057">MVAAARSGPAEQGVGRGDRHLAVPRVLVFPRRRDGHVLLLRGAPDKKTWAGRYNGFGGHVEAGEDPLTAARRELREESGIDLPFAAFRLAVIVTIDLPGPGVLLFVFSAEVPDTAPPVAGSVEGTPEWHRVDTVATLPAVEDLPWLVSTVFGGRPGPVFARYSYDASNVLEIGVADDLG</sequence>
<dbReference type="SUPFAM" id="SSF55811">
    <property type="entry name" value="Nudix"/>
    <property type="match status" value="1"/>
</dbReference>